<protein>
    <submittedName>
        <fullName evidence="1">Uncharacterized protein</fullName>
    </submittedName>
</protein>
<comment type="caution">
    <text evidence="1">The sequence shown here is derived from an EMBL/GenBank/DDBJ whole genome shotgun (WGS) entry which is preliminary data.</text>
</comment>
<name>A0AAD7IR77_9AGAR</name>
<evidence type="ECO:0000313" key="1">
    <source>
        <dbReference type="EMBL" id="KAJ7747257.1"/>
    </source>
</evidence>
<evidence type="ECO:0000313" key="2">
    <source>
        <dbReference type="Proteomes" id="UP001215598"/>
    </source>
</evidence>
<proteinExistence type="predicted"/>
<dbReference type="Proteomes" id="UP001215598">
    <property type="component" value="Unassembled WGS sequence"/>
</dbReference>
<gene>
    <name evidence="1" type="ORF">B0H16DRAFT_1888786</name>
</gene>
<reference evidence="1" key="1">
    <citation type="submission" date="2023-03" db="EMBL/GenBank/DDBJ databases">
        <title>Massive genome expansion in bonnet fungi (Mycena s.s.) driven by repeated elements and novel gene families across ecological guilds.</title>
        <authorList>
            <consortium name="Lawrence Berkeley National Laboratory"/>
            <person name="Harder C.B."/>
            <person name="Miyauchi S."/>
            <person name="Viragh M."/>
            <person name="Kuo A."/>
            <person name="Thoen E."/>
            <person name="Andreopoulos B."/>
            <person name="Lu D."/>
            <person name="Skrede I."/>
            <person name="Drula E."/>
            <person name="Henrissat B."/>
            <person name="Morin E."/>
            <person name="Kohler A."/>
            <person name="Barry K."/>
            <person name="LaButti K."/>
            <person name="Morin E."/>
            <person name="Salamov A."/>
            <person name="Lipzen A."/>
            <person name="Mereny Z."/>
            <person name="Hegedus B."/>
            <person name="Baldrian P."/>
            <person name="Stursova M."/>
            <person name="Weitz H."/>
            <person name="Taylor A."/>
            <person name="Grigoriev I.V."/>
            <person name="Nagy L.G."/>
            <person name="Martin F."/>
            <person name="Kauserud H."/>
        </authorList>
    </citation>
    <scope>NUCLEOTIDE SEQUENCE</scope>
    <source>
        <strain evidence="1">CBHHK182m</strain>
    </source>
</reference>
<organism evidence="1 2">
    <name type="scientific">Mycena metata</name>
    <dbReference type="NCBI Taxonomy" id="1033252"/>
    <lineage>
        <taxon>Eukaryota</taxon>
        <taxon>Fungi</taxon>
        <taxon>Dikarya</taxon>
        <taxon>Basidiomycota</taxon>
        <taxon>Agaricomycotina</taxon>
        <taxon>Agaricomycetes</taxon>
        <taxon>Agaricomycetidae</taxon>
        <taxon>Agaricales</taxon>
        <taxon>Marasmiineae</taxon>
        <taxon>Mycenaceae</taxon>
        <taxon>Mycena</taxon>
    </lineage>
</organism>
<sequence length="381" mass="42450">MAAAVEKMVYQRFGCELPLVKVVCTLQLPGDMVIAKVLGDKDVARLSEVKWHNLAVFLAQCKNLENDLSSITPTLLDFHRSSSRIHHSWAMNVGAFKVDTVPADGNPVYLVQETINPGPLFIVLKSARTALEIIRQNWGPRVADVAKQLVARRMPFHLCIRRPRSLFFPPAPSAGPAPSMAQTYTGLGYRSANFKAGRWHYDSYRTLRNRLLLTPRGQVALRSGGLIARIASEVVSFDDTFPDVVPDQGICFCPRHGSVAFWANELTEDEVDIICGVYFVATTPGQRDVNKANDTPITIRSWWPRPSAFIGSSLNVGWWSPACESFYQGRMQRFADGTADLISSVEWKKNLKLERKCIPYIEGVEKCSALILASTASQLYC</sequence>
<keyword evidence="2" id="KW-1185">Reference proteome</keyword>
<dbReference type="AlphaFoldDB" id="A0AAD7IR77"/>
<dbReference type="EMBL" id="JARKIB010000077">
    <property type="protein sequence ID" value="KAJ7747257.1"/>
    <property type="molecule type" value="Genomic_DNA"/>
</dbReference>
<accession>A0AAD7IR77</accession>